<gene>
    <name evidence="7" type="ORF">CC78DRAFT_561875</name>
</gene>
<protein>
    <submittedName>
        <fullName evidence="7">Oxidoreductase</fullName>
    </submittedName>
</protein>
<dbReference type="EMBL" id="ML986662">
    <property type="protein sequence ID" value="KAF2261235.1"/>
    <property type="molecule type" value="Genomic_DNA"/>
</dbReference>
<evidence type="ECO:0000256" key="4">
    <source>
        <dbReference type="ARBA" id="ARBA00023004"/>
    </source>
</evidence>
<dbReference type="InterPro" id="IPR005123">
    <property type="entry name" value="Oxoglu/Fe-dep_dioxygenase_dom"/>
</dbReference>
<dbReference type="PANTHER" id="PTHR10209:SF172">
    <property type="entry name" value="FE2OG DIOXYGENASE DOMAIN-CONTAINING PROTEIN"/>
    <property type="match status" value="1"/>
</dbReference>
<feature type="domain" description="Fe2OG dioxygenase" evidence="6">
    <location>
        <begin position="187"/>
        <end position="296"/>
    </location>
</feature>
<dbReference type="PANTHER" id="PTHR10209">
    <property type="entry name" value="OXIDOREDUCTASE, 2OG-FE II OXYGENASE FAMILY PROTEIN"/>
    <property type="match status" value="1"/>
</dbReference>
<name>A0A9P4K6Z1_9PLEO</name>
<dbReference type="Pfam" id="PF03171">
    <property type="entry name" value="2OG-FeII_Oxy"/>
    <property type="match status" value="1"/>
</dbReference>
<evidence type="ECO:0000256" key="1">
    <source>
        <dbReference type="ARBA" id="ARBA00008056"/>
    </source>
</evidence>
<dbReference type="InterPro" id="IPR027443">
    <property type="entry name" value="IPNS-like_sf"/>
</dbReference>
<evidence type="ECO:0000256" key="5">
    <source>
        <dbReference type="RuleBase" id="RU003682"/>
    </source>
</evidence>
<accession>A0A9P4K6Z1</accession>
<comment type="caution">
    <text evidence="7">The sequence shown here is derived from an EMBL/GenBank/DDBJ whole genome shotgun (WGS) entry which is preliminary data.</text>
</comment>
<proteinExistence type="inferred from homology"/>
<keyword evidence="8" id="KW-1185">Reference proteome</keyword>
<dbReference type="GO" id="GO:0046872">
    <property type="term" value="F:metal ion binding"/>
    <property type="evidence" value="ECO:0007669"/>
    <property type="project" value="UniProtKB-KW"/>
</dbReference>
<dbReference type="PROSITE" id="PS51471">
    <property type="entry name" value="FE2OG_OXY"/>
    <property type="match status" value="1"/>
</dbReference>
<keyword evidence="2 5" id="KW-0479">Metal-binding</keyword>
<dbReference type="InterPro" id="IPR044861">
    <property type="entry name" value="IPNS-like_FE2OG_OXY"/>
</dbReference>
<evidence type="ECO:0000313" key="8">
    <source>
        <dbReference type="Proteomes" id="UP000800093"/>
    </source>
</evidence>
<evidence type="ECO:0000256" key="2">
    <source>
        <dbReference type="ARBA" id="ARBA00022723"/>
    </source>
</evidence>
<organism evidence="7 8">
    <name type="scientific">Lojkania enalia</name>
    <dbReference type="NCBI Taxonomy" id="147567"/>
    <lineage>
        <taxon>Eukaryota</taxon>
        <taxon>Fungi</taxon>
        <taxon>Dikarya</taxon>
        <taxon>Ascomycota</taxon>
        <taxon>Pezizomycotina</taxon>
        <taxon>Dothideomycetes</taxon>
        <taxon>Pleosporomycetidae</taxon>
        <taxon>Pleosporales</taxon>
        <taxon>Pleosporales incertae sedis</taxon>
        <taxon>Lojkania</taxon>
    </lineage>
</organism>
<reference evidence="8" key="1">
    <citation type="journal article" date="2020" name="Stud. Mycol.">
        <title>101 Dothideomycetes genomes: A test case for predicting lifestyles and emergence of pathogens.</title>
        <authorList>
            <person name="Haridas S."/>
            <person name="Albert R."/>
            <person name="Binder M."/>
            <person name="Bloem J."/>
            <person name="LaButti K."/>
            <person name="Salamov A."/>
            <person name="Andreopoulos B."/>
            <person name="Baker S."/>
            <person name="Barry K."/>
            <person name="Bills G."/>
            <person name="Bluhm B."/>
            <person name="Cannon C."/>
            <person name="Castanera R."/>
            <person name="Culley D."/>
            <person name="Daum C."/>
            <person name="Ezra D."/>
            <person name="Gonzalez J."/>
            <person name="Henrissat B."/>
            <person name="Kuo A."/>
            <person name="Liang C."/>
            <person name="Lipzen A."/>
            <person name="Lutzoni F."/>
            <person name="Magnuson J."/>
            <person name="Mondo S."/>
            <person name="Nolan M."/>
            <person name="Ohm R."/>
            <person name="Pangilinan J."/>
            <person name="Park H.-J."/>
            <person name="Ramirez L."/>
            <person name="Alfaro M."/>
            <person name="Sun H."/>
            <person name="Tritt A."/>
            <person name="Yoshinaga Y."/>
            <person name="Zwiers L.-H."/>
            <person name="Turgeon B."/>
            <person name="Goodwin S."/>
            <person name="Spatafora J."/>
            <person name="Crous P."/>
            <person name="Grigoriev I."/>
        </authorList>
    </citation>
    <scope>NUCLEOTIDE SEQUENCE [LARGE SCALE GENOMIC DNA]</scope>
    <source>
        <strain evidence="8">CBS 304.66</strain>
    </source>
</reference>
<dbReference type="Proteomes" id="UP000800093">
    <property type="component" value="Unassembled WGS sequence"/>
</dbReference>
<dbReference type="AlphaFoldDB" id="A0A9P4K6Z1"/>
<keyword evidence="3 5" id="KW-0560">Oxidoreductase</keyword>
<dbReference type="Gene3D" id="2.60.120.330">
    <property type="entry name" value="B-lactam Antibiotic, Isopenicillin N Synthase, Chain"/>
    <property type="match status" value="1"/>
</dbReference>
<evidence type="ECO:0000256" key="3">
    <source>
        <dbReference type="ARBA" id="ARBA00023002"/>
    </source>
</evidence>
<evidence type="ECO:0000313" key="7">
    <source>
        <dbReference type="EMBL" id="KAF2261235.1"/>
    </source>
</evidence>
<evidence type="ECO:0000259" key="6">
    <source>
        <dbReference type="PROSITE" id="PS51471"/>
    </source>
</evidence>
<dbReference type="OrthoDB" id="288590at2759"/>
<dbReference type="SUPFAM" id="SSF51197">
    <property type="entry name" value="Clavaminate synthase-like"/>
    <property type="match status" value="1"/>
</dbReference>
<sequence length="343" mass="37892">MPTPTHFSRYPVFPSESIFPIAHIPTVSLSKLQAGSDEESSRLYDACRKEGFLFLDLSESQQGERLLQYGGKMFDLIEKTLTLDQHTLEKYACDAPRSLIGYKRKGMLRVDDNTRDSIEVYTLSQDDIMGNIPPLSNPEPIEASRNDCRGFFETAFSVVRVLLGHLDKQLDLPPGTLAARCPLDKPSATSLRMLLSPAQPVKDPRRINFGGHTDIGIITLLFNVAGGLQVLPAGSDNVDENWRYIRPQPGCALINIADTLTEWTGGLLRSSLHRVMSPPGTQAQLPRQSLAYLVRAEKGATVQRLKGGSVIPPLGGGEEEDTRNVDSWAAWRAQVTTYNPYIA</sequence>
<dbReference type="GO" id="GO:0016491">
    <property type="term" value="F:oxidoreductase activity"/>
    <property type="evidence" value="ECO:0007669"/>
    <property type="project" value="UniProtKB-KW"/>
</dbReference>
<keyword evidence="4 5" id="KW-0408">Iron</keyword>
<comment type="similarity">
    <text evidence="1 5">Belongs to the iron/ascorbate-dependent oxidoreductase family.</text>
</comment>